<dbReference type="Proteomes" id="UP000054359">
    <property type="component" value="Unassembled WGS sequence"/>
</dbReference>
<name>A0A087TXU3_STEMI</name>
<evidence type="ECO:0000313" key="2">
    <source>
        <dbReference type="Proteomes" id="UP000054359"/>
    </source>
</evidence>
<dbReference type="AlphaFoldDB" id="A0A087TXU3"/>
<evidence type="ECO:0000313" key="1">
    <source>
        <dbReference type="EMBL" id="KFM69932.1"/>
    </source>
</evidence>
<reference evidence="1 2" key="1">
    <citation type="submission" date="2013-11" db="EMBL/GenBank/DDBJ databases">
        <title>Genome sequencing of Stegodyphus mimosarum.</title>
        <authorList>
            <person name="Bechsgaard J."/>
        </authorList>
    </citation>
    <scope>NUCLEOTIDE SEQUENCE [LARGE SCALE GENOMIC DNA]</scope>
</reference>
<organism evidence="1 2">
    <name type="scientific">Stegodyphus mimosarum</name>
    <name type="common">African social velvet spider</name>
    <dbReference type="NCBI Taxonomy" id="407821"/>
    <lineage>
        <taxon>Eukaryota</taxon>
        <taxon>Metazoa</taxon>
        <taxon>Ecdysozoa</taxon>
        <taxon>Arthropoda</taxon>
        <taxon>Chelicerata</taxon>
        <taxon>Arachnida</taxon>
        <taxon>Araneae</taxon>
        <taxon>Araneomorphae</taxon>
        <taxon>Entelegynae</taxon>
        <taxon>Eresoidea</taxon>
        <taxon>Eresidae</taxon>
        <taxon>Stegodyphus</taxon>
    </lineage>
</organism>
<accession>A0A087TXU3</accession>
<keyword evidence="2" id="KW-1185">Reference proteome</keyword>
<dbReference type="EMBL" id="KK117244">
    <property type="protein sequence ID" value="KFM69932.1"/>
    <property type="molecule type" value="Genomic_DNA"/>
</dbReference>
<protein>
    <submittedName>
        <fullName evidence="1">Uncharacterized protein</fullName>
    </submittedName>
</protein>
<proteinExistence type="predicted"/>
<gene>
    <name evidence="1" type="ORF">X975_08161</name>
</gene>
<sequence length="109" mass="13356">MELWCESAYTLSSKDVRDTFLADQKEMTILWQKAFDDLIMLATELEKYRYNYNLTKSRLEREVFWMSREYRENMPELTRIQRNFAFTVDKKVILKKELKSLEKEILLEQ</sequence>
<dbReference type="OrthoDB" id="6430579at2759"/>
<feature type="non-terminal residue" evidence="1">
    <location>
        <position position="109"/>
    </location>
</feature>